<dbReference type="SUPFAM" id="SSF48452">
    <property type="entry name" value="TPR-like"/>
    <property type="match status" value="1"/>
</dbReference>
<dbReference type="Pfam" id="PF12771">
    <property type="entry name" value="SusD-like_2"/>
    <property type="match status" value="2"/>
</dbReference>
<dbReference type="InterPro" id="IPR041662">
    <property type="entry name" value="SusD-like_2"/>
</dbReference>
<dbReference type="PROSITE" id="PS51257">
    <property type="entry name" value="PROKAR_LIPOPROTEIN"/>
    <property type="match status" value="1"/>
</dbReference>
<comment type="caution">
    <text evidence="1">The sequence shown here is derived from an EMBL/GenBank/DDBJ whole genome shotgun (WGS) entry which is preliminary data.</text>
</comment>
<evidence type="ECO:0000313" key="2">
    <source>
        <dbReference type="Proteomes" id="UP000293925"/>
    </source>
</evidence>
<organism evidence="1 2">
    <name type="scientific">Pedobacter psychrodurus</name>
    <dbReference type="NCBI Taxonomy" id="2530456"/>
    <lineage>
        <taxon>Bacteria</taxon>
        <taxon>Pseudomonadati</taxon>
        <taxon>Bacteroidota</taxon>
        <taxon>Sphingobacteriia</taxon>
        <taxon>Sphingobacteriales</taxon>
        <taxon>Sphingobacteriaceae</taxon>
        <taxon>Pedobacter</taxon>
    </lineage>
</organism>
<dbReference type="InterPro" id="IPR011990">
    <property type="entry name" value="TPR-like_helical_dom_sf"/>
</dbReference>
<gene>
    <name evidence="1" type="ORF">EZ456_12485</name>
</gene>
<keyword evidence="2" id="KW-1185">Reference proteome</keyword>
<reference evidence="1 2" key="1">
    <citation type="submission" date="2019-02" db="EMBL/GenBank/DDBJ databases">
        <title>Pedobacter sp. RP-3-21 sp. nov., isolated from Arctic soil.</title>
        <authorList>
            <person name="Dahal R.H."/>
        </authorList>
    </citation>
    <scope>NUCLEOTIDE SEQUENCE [LARGE SCALE GENOMIC DNA]</scope>
    <source>
        <strain evidence="1 2">RP-3-21</strain>
    </source>
</reference>
<dbReference type="EMBL" id="SJSO01000008">
    <property type="protein sequence ID" value="TCD26768.1"/>
    <property type="molecule type" value="Genomic_DNA"/>
</dbReference>
<name>A0A4R0PX76_9SPHI</name>
<dbReference type="RefSeq" id="WP_131530610.1">
    <property type="nucleotide sequence ID" value="NZ_SJSO01000008.1"/>
</dbReference>
<protein>
    <submittedName>
        <fullName evidence="1">SusD/RagB family nutrient-binding outer membrane lipoprotein</fullName>
    </submittedName>
</protein>
<dbReference type="OrthoDB" id="9766256at2"/>
<evidence type="ECO:0000313" key="1">
    <source>
        <dbReference type="EMBL" id="TCD26768.1"/>
    </source>
</evidence>
<dbReference type="Proteomes" id="UP000293925">
    <property type="component" value="Unassembled WGS sequence"/>
</dbReference>
<dbReference type="AlphaFoldDB" id="A0A4R0PX76"/>
<keyword evidence="1" id="KW-0449">Lipoprotein</keyword>
<dbReference type="Gene3D" id="1.25.40.390">
    <property type="match status" value="1"/>
</dbReference>
<accession>A0A4R0PX76</accession>
<proteinExistence type="predicted"/>
<sequence>MKKTSNIILMLSALIGITISSCKKEKFVELNTNPAIIDKITPEQQFMNSVINMQGDRFEAYYDNFRAIMPWMQMLTALNGNSVTFISDAASFRNIRYNNFYPGVGGNLTDMEELVKKMSAEEQAKRIYEIEIAHIVKAYYAFYVSDVSGSLPYTDAFMVRYGGTETPKYDTQEALFELLDAQLKKSATTLGTTQATAQASLGTNDLFFQGNVANWIKVANSTRLRIAMRLMKRDAVKMKAKVLEILAAPGGLINSATDSWVFKANATYADGGDWSAAGLRAPKPVVDFMYTNGDPRIRFFYQQNTFTQANFDAAKAQNKIAASATFDARRFYGVPTSPDVSAAPAFANFFNNITISVVNSTGQTVNQTMDSLSLIQPRLFAAGENGGKGINAFPLITYADVCFMRAELAARSVTAESAEDWYNKGVNASIAFYDDLANKAQIVDRSGALSYVASTPTEIAAYTAKADIKFDATRALDQIIGQAYLNFFKQPNEAWALYKRTGMPNSTTVLKLEKIIASGTEQVIPRRASLAFPSVTNLNYQNIVAAYKVMQADPDFGQGPSDILGRVWWDKK</sequence>